<gene>
    <name evidence="1" type="ORF">C8F04DRAFT_1267419</name>
</gene>
<dbReference type="EMBL" id="JARJCM010000129">
    <property type="protein sequence ID" value="KAJ7027128.1"/>
    <property type="molecule type" value="Genomic_DNA"/>
</dbReference>
<protein>
    <submittedName>
        <fullName evidence="1">Uncharacterized protein</fullName>
    </submittedName>
</protein>
<dbReference type="AlphaFoldDB" id="A0AAD6WTZ9"/>
<dbReference type="Proteomes" id="UP001218188">
    <property type="component" value="Unassembled WGS sequence"/>
</dbReference>
<organism evidence="1 2">
    <name type="scientific">Mycena alexandri</name>
    <dbReference type="NCBI Taxonomy" id="1745969"/>
    <lineage>
        <taxon>Eukaryota</taxon>
        <taxon>Fungi</taxon>
        <taxon>Dikarya</taxon>
        <taxon>Basidiomycota</taxon>
        <taxon>Agaricomycotina</taxon>
        <taxon>Agaricomycetes</taxon>
        <taxon>Agaricomycetidae</taxon>
        <taxon>Agaricales</taxon>
        <taxon>Marasmiineae</taxon>
        <taxon>Mycenaceae</taxon>
        <taxon>Mycena</taxon>
    </lineage>
</organism>
<reference evidence="1" key="1">
    <citation type="submission" date="2023-03" db="EMBL/GenBank/DDBJ databases">
        <title>Massive genome expansion in bonnet fungi (Mycena s.s.) driven by repeated elements and novel gene families across ecological guilds.</title>
        <authorList>
            <consortium name="Lawrence Berkeley National Laboratory"/>
            <person name="Harder C.B."/>
            <person name="Miyauchi S."/>
            <person name="Viragh M."/>
            <person name="Kuo A."/>
            <person name="Thoen E."/>
            <person name="Andreopoulos B."/>
            <person name="Lu D."/>
            <person name="Skrede I."/>
            <person name="Drula E."/>
            <person name="Henrissat B."/>
            <person name="Morin E."/>
            <person name="Kohler A."/>
            <person name="Barry K."/>
            <person name="LaButti K."/>
            <person name="Morin E."/>
            <person name="Salamov A."/>
            <person name="Lipzen A."/>
            <person name="Mereny Z."/>
            <person name="Hegedus B."/>
            <person name="Baldrian P."/>
            <person name="Stursova M."/>
            <person name="Weitz H."/>
            <person name="Taylor A."/>
            <person name="Grigoriev I.V."/>
            <person name="Nagy L.G."/>
            <person name="Martin F."/>
            <person name="Kauserud H."/>
        </authorList>
    </citation>
    <scope>NUCLEOTIDE SEQUENCE</scope>
    <source>
        <strain evidence="1">CBHHK200</strain>
    </source>
</reference>
<proteinExistence type="predicted"/>
<evidence type="ECO:0000313" key="2">
    <source>
        <dbReference type="Proteomes" id="UP001218188"/>
    </source>
</evidence>
<sequence length="383" mass="41967">MGRRGPFLVPSAAQCFNAENILRVVPLTEPSFGLPDADAHGPGAPPALYSGNSKVEKIGAIHRAALYTPCRSCRQHVLFSPTIRYPTIARSNSSGKNNAIDHNLWTSDAAHPPKKSAAKKGDAKVQWDMFSRVDIPEMPPAIDSMAVALAQVDRGILPYTSKDADKRYILPEPALLVHTVRDRCRHKFLHHWNLLDTNPIDGAIDISVFESLVMSLPAESLLPNIRKITSDSHSALFPYLRYLVGPHLDSIMLGLNGLVWCLAALSVVPLKCPSIQHVDFALSHASEYNAKDLKESVSSFVIGLQEVRTLEVVPLNQAAYQHLAGLLTLESLTLHLDIEPFPANVVSDTPFPALREIRFDTATSITPRILWVAPAALRSRPSG</sequence>
<comment type="caution">
    <text evidence="1">The sequence shown here is derived from an EMBL/GenBank/DDBJ whole genome shotgun (WGS) entry which is preliminary data.</text>
</comment>
<evidence type="ECO:0000313" key="1">
    <source>
        <dbReference type="EMBL" id="KAJ7027128.1"/>
    </source>
</evidence>
<accession>A0AAD6WTZ9</accession>
<name>A0AAD6WTZ9_9AGAR</name>
<keyword evidence="2" id="KW-1185">Reference proteome</keyword>